<evidence type="ECO:0000256" key="11">
    <source>
        <dbReference type="SAM" id="Phobius"/>
    </source>
</evidence>
<evidence type="ECO:0000256" key="4">
    <source>
        <dbReference type="ARBA" id="ARBA00022519"/>
    </source>
</evidence>
<keyword evidence="4" id="KW-0997">Cell inner membrane</keyword>
<sequence length="151" mass="16290">MGSQFQGPRSGGGGYYRRRARPMSDINVTPMVDVMLVLLIVFMVAAPLLTVGIDVNLPKTSARPMQEDSKPLAVSIDAKGNVYIQDEQVALDELAPRLSAIADSKRDSRIYVRGDEKTSYGRVAEVMGALNGAGFTKVALVTSPPPPQKKK</sequence>
<dbReference type="Pfam" id="PF02472">
    <property type="entry name" value="ExbD"/>
    <property type="match status" value="1"/>
</dbReference>
<evidence type="ECO:0000313" key="12">
    <source>
        <dbReference type="EMBL" id="MDA5194912.1"/>
    </source>
</evidence>
<reference evidence="12" key="2">
    <citation type="journal article" date="2023" name="Syst. Appl. Microbiol.">
        <title>Govania unica gen. nov., sp. nov., a rare biosphere bacterium that represents a novel family in the class Alphaproteobacteria.</title>
        <authorList>
            <person name="Vandamme P."/>
            <person name="Peeters C."/>
            <person name="Hettiarachchi A."/>
            <person name="Cnockaert M."/>
            <person name="Carlier A."/>
        </authorList>
    </citation>
    <scope>NUCLEOTIDE SEQUENCE</scope>
    <source>
        <strain evidence="12">LMG 31809</strain>
    </source>
</reference>
<gene>
    <name evidence="12" type="primary">tolR</name>
    <name evidence="12" type="ORF">NYP16_13215</name>
</gene>
<reference evidence="12" key="1">
    <citation type="submission" date="2022-08" db="EMBL/GenBank/DDBJ databases">
        <authorList>
            <person name="Vandamme P."/>
            <person name="Hettiarachchi A."/>
            <person name="Peeters C."/>
            <person name="Cnockaert M."/>
            <person name="Carlier A."/>
        </authorList>
    </citation>
    <scope>NUCLEOTIDE SEQUENCE</scope>
    <source>
        <strain evidence="12">LMG 31809</strain>
    </source>
</reference>
<dbReference type="NCBIfam" id="TIGR02801">
    <property type="entry name" value="tolR"/>
    <property type="match status" value="1"/>
</dbReference>
<evidence type="ECO:0000313" key="13">
    <source>
        <dbReference type="Proteomes" id="UP001141619"/>
    </source>
</evidence>
<evidence type="ECO:0000256" key="8">
    <source>
        <dbReference type="ARBA" id="ARBA00023136"/>
    </source>
</evidence>
<keyword evidence="9" id="KW-0131">Cell cycle</keyword>
<keyword evidence="5" id="KW-0132">Cell division</keyword>
<keyword evidence="13" id="KW-1185">Reference proteome</keyword>
<proteinExistence type="inferred from homology"/>
<evidence type="ECO:0000256" key="3">
    <source>
        <dbReference type="ARBA" id="ARBA00022475"/>
    </source>
</evidence>
<dbReference type="InterPro" id="IPR014168">
    <property type="entry name" value="Tol-Pal_TolR"/>
</dbReference>
<comment type="caution">
    <text evidence="12">The sequence shown here is derived from an EMBL/GenBank/DDBJ whole genome shotgun (WGS) entry which is preliminary data.</text>
</comment>
<keyword evidence="3" id="KW-1003">Cell membrane</keyword>
<evidence type="ECO:0000256" key="2">
    <source>
        <dbReference type="ARBA" id="ARBA00005811"/>
    </source>
</evidence>
<dbReference type="Gene3D" id="3.30.420.270">
    <property type="match status" value="1"/>
</dbReference>
<dbReference type="RefSeq" id="WP_274944618.1">
    <property type="nucleotide sequence ID" value="NZ_JANWOI010000004.1"/>
</dbReference>
<dbReference type="PANTHER" id="PTHR30558">
    <property type="entry name" value="EXBD MEMBRANE COMPONENT OF PMF-DRIVEN MACROMOLECULE IMPORT SYSTEM"/>
    <property type="match status" value="1"/>
</dbReference>
<evidence type="ECO:0000256" key="5">
    <source>
        <dbReference type="ARBA" id="ARBA00022618"/>
    </source>
</evidence>
<keyword evidence="8 11" id="KW-0472">Membrane</keyword>
<feature type="transmembrane region" description="Helical" evidence="11">
    <location>
        <begin position="34"/>
        <end position="57"/>
    </location>
</feature>
<evidence type="ECO:0000256" key="1">
    <source>
        <dbReference type="ARBA" id="ARBA00004162"/>
    </source>
</evidence>
<dbReference type="GO" id="GO:0051301">
    <property type="term" value="P:cell division"/>
    <property type="evidence" value="ECO:0007669"/>
    <property type="project" value="UniProtKB-KW"/>
</dbReference>
<comment type="subcellular location">
    <subcellularLocation>
        <location evidence="1">Cell membrane</location>
        <topology evidence="1">Single-pass membrane protein</topology>
    </subcellularLocation>
    <subcellularLocation>
        <location evidence="10">Cell membrane</location>
        <topology evidence="10">Single-pass type II membrane protein</topology>
    </subcellularLocation>
</comment>
<dbReference type="GO" id="GO:0015031">
    <property type="term" value="P:protein transport"/>
    <property type="evidence" value="ECO:0007669"/>
    <property type="project" value="UniProtKB-KW"/>
</dbReference>
<dbReference type="PANTHER" id="PTHR30558:SF7">
    <property type="entry name" value="TOL-PAL SYSTEM PROTEIN TOLR"/>
    <property type="match status" value="1"/>
</dbReference>
<comment type="similarity">
    <text evidence="2 10">Belongs to the ExbD/TolR family.</text>
</comment>
<keyword evidence="10" id="KW-0813">Transport</keyword>
<evidence type="ECO:0000256" key="9">
    <source>
        <dbReference type="ARBA" id="ARBA00023306"/>
    </source>
</evidence>
<keyword evidence="10" id="KW-0653">Protein transport</keyword>
<accession>A0A9X3Z864</accession>
<organism evidence="12 13">
    <name type="scientific">Govanella unica</name>
    <dbReference type="NCBI Taxonomy" id="2975056"/>
    <lineage>
        <taxon>Bacteria</taxon>
        <taxon>Pseudomonadati</taxon>
        <taxon>Pseudomonadota</taxon>
        <taxon>Alphaproteobacteria</taxon>
        <taxon>Emcibacterales</taxon>
        <taxon>Govanellaceae</taxon>
        <taxon>Govanella</taxon>
    </lineage>
</organism>
<keyword evidence="7 11" id="KW-1133">Transmembrane helix</keyword>
<name>A0A9X3Z864_9PROT</name>
<dbReference type="EMBL" id="JANWOI010000004">
    <property type="protein sequence ID" value="MDA5194912.1"/>
    <property type="molecule type" value="Genomic_DNA"/>
</dbReference>
<dbReference type="InterPro" id="IPR003400">
    <property type="entry name" value="ExbD"/>
</dbReference>
<evidence type="ECO:0000256" key="6">
    <source>
        <dbReference type="ARBA" id="ARBA00022692"/>
    </source>
</evidence>
<dbReference type="Proteomes" id="UP001141619">
    <property type="component" value="Unassembled WGS sequence"/>
</dbReference>
<evidence type="ECO:0000256" key="10">
    <source>
        <dbReference type="RuleBase" id="RU003879"/>
    </source>
</evidence>
<keyword evidence="6 10" id="KW-0812">Transmembrane</keyword>
<dbReference type="GO" id="GO:0005886">
    <property type="term" value="C:plasma membrane"/>
    <property type="evidence" value="ECO:0007669"/>
    <property type="project" value="UniProtKB-SubCell"/>
</dbReference>
<dbReference type="AlphaFoldDB" id="A0A9X3Z864"/>
<evidence type="ECO:0000256" key="7">
    <source>
        <dbReference type="ARBA" id="ARBA00022989"/>
    </source>
</evidence>
<protein>
    <submittedName>
        <fullName evidence="12">Protein TolR</fullName>
    </submittedName>
</protein>
<dbReference type="GO" id="GO:0022857">
    <property type="term" value="F:transmembrane transporter activity"/>
    <property type="evidence" value="ECO:0007669"/>
    <property type="project" value="InterPro"/>
</dbReference>